<dbReference type="AlphaFoldDB" id="A0A8J6THU5"/>
<evidence type="ECO:0000313" key="1">
    <source>
        <dbReference type="EMBL" id="MBC8360202.1"/>
    </source>
</evidence>
<dbReference type="EMBL" id="JACNJH010000076">
    <property type="protein sequence ID" value="MBC8360202.1"/>
    <property type="molecule type" value="Genomic_DNA"/>
</dbReference>
<gene>
    <name evidence="1" type="ORF">H8E23_02225</name>
</gene>
<accession>A0A8J6THU5</accession>
<dbReference type="Proteomes" id="UP000603434">
    <property type="component" value="Unassembled WGS sequence"/>
</dbReference>
<evidence type="ECO:0000313" key="2">
    <source>
        <dbReference type="Proteomes" id="UP000603434"/>
    </source>
</evidence>
<sequence length="46" mass="5418">MFSLCTKEAKSRNWSELGLVMKDKVLRFEVLAEDEWEAKLNEMLQA</sequence>
<name>A0A8J6THU5_9BACT</name>
<organism evidence="1 2">
    <name type="scientific">Candidatus Desulfatibia profunda</name>
    <dbReference type="NCBI Taxonomy" id="2841695"/>
    <lineage>
        <taxon>Bacteria</taxon>
        <taxon>Pseudomonadati</taxon>
        <taxon>Thermodesulfobacteriota</taxon>
        <taxon>Desulfobacteria</taxon>
        <taxon>Desulfobacterales</taxon>
        <taxon>Desulfobacterales incertae sedis</taxon>
        <taxon>Candidatus Desulfatibia</taxon>
    </lineage>
</organism>
<comment type="caution">
    <text evidence="1">The sequence shown here is derived from an EMBL/GenBank/DDBJ whole genome shotgun (WGS) entry which is preliminary data.</text>
</comment>
<protein>
    <submittedName>
        <fullName evidence="1">Uncharacterized protein</fullName>
    </submittedName>
</protein>
<reference evidence="1 2" key="1">
    <citation type="submission" date="2020-08" db="EMBL/GenBank/DDBJ databases">
        <title>Bridging the membrane lipid divide: bacteria of the FCB group superphylum have the potential to synthesize archaeal ether lipids.</title>
        <authorList>
            <person name="Villanueva L."/>
            <person name="Von Meijenfeldt F.A.B."/>
            <person name="Westbye A.B."/>
            <person name="Yadav S."/>
            <person name="Hopmans E.C."/>
            <person name="Dutilh B.E."/>
            <person name="Sinninghe Damste J.S."/>
        </authorList>
    </citation>
    <scope>NUCLEOTIDE SEQUENCE [LARGE SCALE GENOMIC DNA]</scope>
    <source>
        <strain evidence="1">NIOZ-UU30</strain>
    </source>
</reference>
<proteinExistence type="predicted"/>